<reference evidence="1 2" key="1">
    <citation type="journal article" date="2019" name="Nat. Ecol. Evol.">
        <title>Megaphylogeny resolves global patterns of mushroom evolution.</title>
        <authorList>
            <person name="Varga T."/>
            <person name="Krizsan K."/>
            <person name="Foldi C."/>
            <person name="Dima B."/>
            <person name="Sanchez-Garcia M."/>
            <person name="Sanchez-Ramirez S."/>
            <person name="Szollosi G.J."/>
            <person name="Szarkandi J.G."/>
            <person name="Papp V."/>
            <person name="Albert L."/>
            <person name="Andreopoulos W."/>
            <person name="Angelini C."/>
            <person name="Antonin V."/>
            <person name="Barry K.W."/>
            <person name="Bougher N.L."/>
            <person name="Buchanan P."/>
            <person name="Buyck B."/>
            <person name="Bense V."/>
            <person name="Catcheside P."/>
            <person name="Chovatia M."/>
            <person name="Cooper J."/>
            <person name="Damon W."/>
            <person name="Desjardin D."/>
            <person name="Finy P."/>
            <person name="Geml J."/>
            <person name="Haridas S."/>
            <person name="Hughes K."/>
            <person name="Justo A."/>
            <person name="Karasinski D."/>
            <person name="Kautmanova I."/>
            <person name="Kiss B."/>
            <person name="Kocsube S."/>
            <person name="Kotiranta H."/>
            <person name="LaButti K.M."/>
            <person name="Lechner B.E."/>
            <person name="Liimatainen K."/>
            <person name="Lipzen A."/>
            <person name="Lukacs Z."/>
            <person name="Mihaltcheva S."/>
            <person name="Morgado L.N."/>
            <person name="Niskanen T."/>
            <person name="Noordeloos M.E."/>
            <person name="Ohm R.A."/>
            <person name="Ortiz-Santana B."/>
            <person name="Ovrebo C."/>
            <person name="Racz N."/>
            <person name="Riley R."/>
            <person name="Savchenko A."/>
            <person name="Shiryaev A."/>
            <person name="Soop K."/>
            <person name="Spirin V."/>
            <person name="Szebenyi C."/>
            <person name="Tomsovsky M."/>
            <person name="Tulloss R.E."/>
            <person name="Uehling J."/>
            <person name="Grigoriev I.V."/>
            <person name="Vagvolgyi C."/>
            <person name="Papp T."/>
            <person name="Martin F.M."/>
            <person name="Miettinen O."/>
            <person name="Hibbett D.S."/>
            <person name="Nagy L.G."/>
        </authorList>
    </citation>
    <scope>NUCLEOTIDE SEQUENCE [LARGE SCALE GENOMIC DNA]</scope>
    <source>
        <strain evidence="1 2">NL-1719</strain>
    </source>
</reference>
<dbReference type="EMBL" id="ML208287">
    <property type="protein sequence ID" value="TFK72273.1"/>
    <property type="molecule type" value="Genomic_DNA"/>
</dbReference>
<sequence length="517" mass="58314">MDSTMPGPQLSSFRPIHTLSQEEIQQERAEIDTRIRELESSIRDLQRRRNTLSPVFKLSTDVLLCVFEHLQNPFQHDAAGFNLPAYPFVLQSPLSAGSPGPEMQMDWVRPMTHVCSAWRTLAIETPTLWTRIKLRRLPLALRMIQRTKSLPISLVCDFREIKGGHSWFAEILKKEPDRIKHLEIAFPSVYTDQRILVFNALKTLSTKMLEALYCRAINSGGPGRGGYSLPLGFLQHSSNNLRYLTLDGCNFHSQGLAQSADPINLPSLLELTIASDAEHCAETLRHVIIPNTCVVSIVTFDHAEFGPLMDALRAFWQRLWHEGKPLKSVSLLHPPNSHHSTKICLGDDDTQEIDKSFVLILAGLYPTDRRASEIIDGFISSLPGERITRLRVRIEIKPRIWLSLSNSCPNAASLEVRNKNLTAFFNTLGNRGVATNGDAKIDILFLSLKSLTLRGFDFGGSHGRNVFLAWLTNYRSSFLPFKRLTIFPSTTIPDEFVETLKELVEELDLGLPGFYDS</sequence>
<dbReference type="Proteomes" id="UP000308600">
    <property type="component" value="Unassembled WGS sequence"/>
</dbReference>
<protein>
    <submittedName>
        <fullName evidence="1">Uncharacterized protein</fullName>
    </submittedName>
</protein>
<evidence type="ECO:0000313" key="2">
    <source>
        <dbReference type="Proteomes" id="UP000308600"/>
    </source>
</evidence>
<accession>A0ACD3B2R4</accession>
<gene>
    <name evidence="1" type="ORF">BDN72DRAFT_836447</name>
</gene>
<organism evidence="1 2">
    <name type="scientific">Pluteus cervinus</name>
    <dbReference type="NCBI Taxonomy" id="181527"/>
    <lineage>
        <taxon>Eukaryota</taxon>
        <taxon>Fungi</taxon>
        <taxon>Dikarya</taxon>
        <taxon>Basidiomycota</taxon>
        <taxon>Agaricomycotina</taxon>
        <taxon>Agaricomycetes</taxon>
        <taxon>Agaricomycetidae</taxon>
        <taxon>Agaricales</taxon>
        <taxon>Pluteineae</taxon>
        <taxon>Pluteaceae</taxon>
        <taxon>Pluteus</taxon>
    </lineage>
</organism>
<name>A0ACD3B2R4_9AGAR</name>
<proteinExistence type="predicted"/>
<keyword evidence="2" id="KW-1185">Reference proteome</keyword>
<evidence type="ECO:0000313" key="1">
    <source>
        <dbReference type="EMBL" id="TFK72273.1"/>
    </source>
</evidence>